<dbReference type="KEGG" id="taz:TREAZ_0798"/>
<dbReference type="RefSeq" id="WP_015711172.1">
    <property type="nucleotide sequence ID" value="NC_015577.1"/>
</dbReference>
<evidence type="ECO:0000313" key="1">
    <source>
        <dbReference type="EMBL" id="AEF81447.1"/>
    </source>
</evidence>
<dbReference type="HOGENOM" id="CLU_466862_0_0_12"/>
<reference evidence="2" key="1">
    <citation type="submission" date="2009-12" db="EMBL/GenBank/DDBJ databases">
        <title>Complete sequence of Treponema azotonutricium strain ZAS-9.</title>
        <authorList>
            <person name="Tetu S.G."/>
            <person name="Matson E."/>
            <person name="Ren Q."/>
            <person name="Seshadri R."/>
            <person name="Elbourne L."/>
            <person name="Hassan K.A."/>
            <person name="Durkin A."/>
            <person name="Radune D."/>
            <person name="Mohamoud Y."/>
            <person name="Shay R."/>
            <person name="Jin S."/>
            <person name="Zhang X."/>
            <person name="Lucey K."/>
            <person name="Ballor N.R."/>
            <person name="Ottesen E."/>
            <person name="Rosenthal R."/>
            <person name="Allen A."/>
            <person name="Leadbetter J.R."/>
            <person name="Paulsen I.T."/>
        </authorList>
    </citation>
    <scope>NUCLEOTIDE SEQUENCE [LARGE SCALE GENOMIC DNA]</scope>
    <source>
        <strain evidence="2">ATCC BAA-888 / DSM 13862 / ZAS-9</strain>
    </source>
</reference>
<sequence length="603" mass="68856">MTEKALIDEYWRYIRDCKPQKMEEFKAYTKGTGPWPEGIVSSRHRPVYERSNFPEDIELELGGKNDALALHILKAVVLSMPKESIPYHEAGIRVLHSLGVPFEDVYCGIEESPTMDPWTIYKYYPDETKAFLEAQISKIGPNKKLYAPNMAIAAELAVEDPAKYKSFIPLIEGFVENQLAEWDKDSEKAYWFSQRCARRAAVVAGDLSPALQKFRRCIFFDMSFPENPYTMDELWEIGKKIGIADEWFEILLLQGSMNETKLKDLPKSPAELAEHLRKFYKENPALFEKTYRAFYWQLDGKKITDDIPHPEGNLRASRSAEDPPKKSFIYSLYLLSIKIENGEGQKEMAELAKNWDKLIEIRDNDFLGQTPGDYDYTRPFAAVYESGIPQLDAAFDKAFAKLRSRSDDTSDRFSLGLRILMDLRGQWCNAESTAKAFADTARISVEDFHNAFNTVKHAQRHAGGGSVPFGPFPSELIREYTRLHQDETRAYIENNLAIIGAKPVRQEYRAEDFPNWVKAVFTSEPSGKGDGSGESAGLPITDALILFGAKSKRVFQVLEELLVNREDEIRTELEKRLPKYKKDASETAQRLIARWNAKKAAVK</sequence>
<evidence type="ECO:0000313" key="2">
    <source>
        <dbReference type="Proteomes" id="UP000009222"/>
    </source>
</evidence>
<name>F5Y9N3_LEAAZ</name>
<accession>F5Y9N3</accession>
<proteinExistence type="predicted"/>
<dbReference type="EMBL" id="CP001841">
    <property type="protein sequence ID" value="AEF81447.1"/>
    <property type="molecule type" value="Genomic_DNA"/>
</dbReference>
<organism evidence="1 2">
    <name type="scientific">Leadbettera azotonutricia (strain ATCC BAA-888 / DSM 13862 / ZAS-9)</name>
    <name type="common">Treponema azotonutricium</name>
    <dbReference type="NCBI Taxonomy" id="545695"/>
    <lineage>
        <taxon>Bacteria</taxon>
        <taxon>Pseudomonadati</taxon>
        <taxon>Spirochaetota</taxon>
        <taxon>Spirochaetia</taxon>
        <taxon>Spirochaetales</taxon>
        <taxon>Breznakiellaceae</taxon>
        <taxon>Leadbettera</taxon>
    </lineage>
</organism>
<dbReference type="AlphaFoldDB" id="F5Y9N3"/>
<keyword evidence="2" id="KW-1185">Reference proteome</keyword>
<dbReference type="InParanoid" id="F5Y9N3"/>
<reference evidence="1 2" key="2">
    <citation type="journal article" date="2011" name="ISME J.">
        <title>RNA-seq reveals cooperative metabolic interactions between two termite-gut spirochete species in co-culture.</title>
        <authorList>
            <person name="Rosenthal A.Z."/>
            <person name="Matson E.G."/>
            <person name="Eldar A."/>
            <person name="Leadbetter J.R."/>
        </authorList>
    </citation>
    <scope>NUCLEOTIDE SEQUENCE [LARGE SCALE GENOMIC DNA]</scope>
    <source>
        <strain evidence="2">ATCC BAA-888 / DSM 13862 / ZAS-9</strain>
    </source>
</reference>
<dbReference type="Proteomes" id="UP000009222">
    <property type="component" value="Chromosome"/>
</dbReference>
<gene>
    <name evidence="1" type="ordered locus">TREAZ_0798</name>
</gene>
<protein>
    <submittedName>
        <fullName evidence="1">Uncharacterized protein</fullName>
    </submittedName>
</protein>